<dbReference type="EMBL" id="JAACJJ010000028">
    <property type="protein sequence ID" value="KAF5322306.1"/>
    <property type="molecule type" value="Genomic_DNA"/>
</dbReference>
<keyword evidence="1" id="KW-0732">Signal</keyword>
<dbReference type="OrthoDB" id="3632757at2759"/>
<protein>
    <recommendedName>
        <fullName evidence="2">Peptidase M24 domain-containing protein</fullName>
    </recommendedName>
</protein>
<feature type="chain" id="PRO_5034181847" description="Peptidase M24 domain-containing protein" evidence="1">
    <location>
        <begin position="20"/>
        <end position="451"/>
    </location>
</feature>
<name>A0A8H5BG80_9AGAR</name>
<comment type="caution">
    <text evidence="3">The sequence shown here is derived from an EMBL/GenBank/DDBJ whole genome shotgun (WGS) entry which is preliminary data.</text>
</comment>
<keyword evidence="4" id="KW-1185">Reference proteome</keyword>
<dbReference type="AlphaFoldDB" id="A0A8H5BG80"/>
<dbReference type="Proteomes" id="UP000567179">
    <property type="component" value="Unassembled WGS sequence"/>
</dbReference>
<feature type="domain" description="Peptidase M24" evidence="2">
    <location>
        <begin position="208"/>
        <end position="397"/>
    </location>
</feature>
<sequence length="451" mass="51523">MMLALGLLLFFYLTCFAVGQWHPSDPAQYHPLPSLQEQALIRDQWTSERVARIPLLLQKYNAQAWLICQREHAEDPVWWSVKNATDFDAHRRTVLLFHSGSLPGLSNPLKWIDNTGEVWPELRTALEKINPNRIVINIDEDIAIAGGLHVGEFAVLQRQLGGKWMARTVNEPMLAVEFVATKVAGQLPYYKKLQETVWALLEEGFSHRTIEPGVTTTQDLTWWFREKMQALNVTTWNQPRISVVTESTFPGWQGSVDTIQEGDILHIDFGITAMGFNTDTQHLAYVLRTTGPDAEVDVPESLKFGLRKANRMQEIVLAHMEPGLTGNHVLARSLDQMELEGVWGQIYCHPIGDWGHDAGSVIGFTNLPTHVPVLGDLPILPQTFYSIELFAYHFVPERNATIRFLQEENVAWSEETQRWQFVRGRQEKYHLVDARKRPHKVDSVFVDQSNM</sequence>
<evidence type="ECO:0000313" key="3">
    <source>
        <dbReference type="EMBL" id="KAF5322306.1"/>
    </source>
</evidence>
<evidence type="ECO:0000259" key="2">
    <source>
        <dbReference type="Pfam" id="PF00557"/>
    </source>
</evidence>
<evidence type="ECO:0000256" key="1">
    <source>
        <dbReference type="SAM" id="SignalP"/>
    </source>
</evidence>
<feature type="signal peptide" evidence="1">
    <location>
        <begin position="1"/>
        <end position="19"/>
    </location>
</feature>
<accession>A0A8H5BG80</accession>
<proteinExistence type="predicted"/>
<evidence type="ECO:0000313" key="4">
    <source>
        <dbReference type="Proteomes" id="UP000567179"/>
    </source>
</evidence>
<gene>
    <name evidence="3" type="ORF">D9619_000499</name>
</gene>
<dbReference type="Gene3D" id="3.90.230.10">
    <property type="entry name" value="Creatinase/methionine aminopeptidase superfamily"/>
    <property type="match status" value="1"/>
</dbReference>
<dbReference type="InterPro" id="IPR000994">
    <property type="entry name" value="Pept_M24"/>
</dbReference>
<reference evidence="3 4" key="1">
    <citation type="journal article" date="2020" name="ISME J.">
        <title>Uncovering the hidden diversity of litter-decomposition mechanisms in mushroom-forming fungi.</title>
        <authorList>
            <person name="Floudas D."/>
            <person name="Bentzer J."/>
            <person name="Ahren D."/>
            <person name="Johansson T."/>
            <person name="Persson P."/>
            <person name="Tunlid A."/>
        </authorList>
    </citation>
    <scope>NUCLEOTIDE SEQUENCE [LARGE SCALE GENOMIC DNA]</scope>
    <source>
        <strain evidence="3 4">CBS 101986</strain>
    </source>
</reference>
<dbReference type="InterPro" id="IPR036005">
    <property type="entry name" value="Creatinase/aminopeptidase-like"/>
</dbReference>
<dbReference type="SUPFAM" id="SSF55920">
    <property type="entry name" value="Creatinase/aminopeptidase"/>
    <property type="match status" value="1"/>
</dbReference>
<organism evidence="3 4">
    <name type="scientific">Psilocybe cf. subviscida</name>
    <dbReference type="NCBI Taxonomy" id="2480587"/>
    <lineage>
        <taxon>Eukaryota</taxon>
        <taxon>Fungi</taxon>
        <taxon>Dikarya</taxon>
        <taxon>Basidiomycota</taxon>
        <taxon>Agaricomycotina</taxon>
        <taxon>Agaricomycetes</taxon>
        <taxon>Agaricomycetidae</taxon>
        <taxon>Agaricales</taxon>
        <taxon>Agaricineae</taxon>
        <taxon>Strophariaceae</taxon>
        <taxon>Psilocybe</taxon>
    </lineage>
</organism>
<dbReference type="Pfam" id="PF00557">
    <property type="entry name" value="Peptidase_M24"/>
    <property type="match status" value="1"/>
</dbReference>